<gene>
    <name evidence="1" type="ORF">Cob_v000654</name>
</gene>
<comment type="caution">
    <text evidence="1">The sequence shown here is derived from an EMBL/GenBank/DDBJ whole genome shotgun (WGS) entry which is preliminary data.</text>
</comment>
<sequence>MAAAQGTIPSHPIPFAATIAINLLPSLPSVDIHGTKHRTRTSPAGHLNTFLRPSRKLDSTSNDVEFLLSVSWQPLKNAHDLCLTASCSEISD</sequence>
<proteinExistence type="predicted"/>
<evidence type="ECO:0000313" key="1">
    <source>
        <dbReference type="EMBL" id="TDZ26410.1"/>
    </source>
</evidence>
<dbReference type="Proteomes" id="UP000014480">
    <property type="component" value="Unassembled WGS sequence"/>
</dbReference>
<evidence type="ECO:0000313" key="2">
    <source>
        <dbReference type="Proteomes" id="UP000014480"/>
    </source>
</evidence>
<organism evidence="1 2">
    <name type="scientific">Colletotrichum orbiculare (strain 104-T / ATCC 96160 / CBS 514.97 / LARS 414 / MAFF 240422)</name>
    <name type="common">Cucumber anthracnose fungus</name>
    <name type="synonym">Colletotrichum lagenarium</name>
    <dbReference type="NCBI Taxonomy" id="1213857"/>
    <lineage>
        <taxon>Eukaryota</taxon>
        <taxon>Fungi</taxon>
        <taxon>Dikarya</taxon>
        <taxon>Ascomycota</taxon>
        <taxon>Pezizomycotina</taxon>
        <taxon>Sordariomycetes</taxon>
        <taxon>Hypocreomycetidae</taxon>
        <taxon>Glomerellales</taxon>
        <taxon>Glomerellaceae</taxon>
        <taxon>Colletotrichum</taxon>
        <taxon>Colletotrichum orbiculare species complex</taxon>
    </lineage>
</organism>
<dbReference type="AlphaFoldDB" id="A0A484G924"/>
<protein>
    <submittedName>
        <fullName evidence="1">Uncharacterized protein</fullName>
    </submittedName>
</protein>
<name>A0A484G924_COLOR</name>
<dbReference type="EMBL" id="AMCV02000001">
    <property type="protein sequence ID" value="TDZ26410.1"/>
    <property type="molecule type" value="Genomic_DNA"/>
</dbReference>
<reference evidence="2" key="2">
    <citation type="journal article" date="2019" name="Mol. Plant Microbe Interact.">
        <title>Genome sequence resources for four phytopathogenic fungi from the Colletotrichum orbiculare species complex.</title>
        <authorList>
            <person name="Gan P."/>
            <person name="Tsushima A."/>
            <person name="Narusaka M."/>
            <person name="Narusaka Y."/>
            <person name="Takano Y."/>
            <person name="Kubo Y."/>
            <person name="Shirasu K."/>
        </authorList>
    </citation>
    <scope>GENOME REANNOTATION</scope>
    <source>
        <strain evidence="2">104-T / ATCC 96160 / CBS 514.97 / LARS 414 / MAFF 240422</strain>
    </source>
</reference>
<keyword evidence="2" id="KW-1185">Reference proteome</keyword>
<accession>A0A484G924</accession>
<reference evidence="2" key="1">
    <citation type="journal article" date="2013" name="New Phytol.">
        <title>Comparative genomic and transcriptomic analyses reveal the hemibiotrophic stage shift of Colletotrichum fungi.</title>
        <authorList>
            <person name="Gan P."/>
            <person name="Ikeda K."/>
            <person name="Irieda H."/>
            <person name="Narusaka M."/>
            <person name="O'Connell R.J."/>
            <person name="Narusaka Y."/>
            <person name="Takano Y."/>
            <person name="Kubo Y."/>
            <person name="Shirasu K."/>
        </authorList>
    </citation>
    <scope>NUCLEOTIDE SEQUENCE [LARGE SCALE GENOMIC DNA]</scope>
    <source>
        <strain evidence="2">104-T / ATCC 96160 / CBS 514.97 / LARS 414 / MAFF 240422</strain>
    </source>
</reference>